<dbReference type="Proteomes" id="UP000202511">
    <property type="component" value="Segment"/>
</dbReference>
<protein>
    <submittedName>
        <fullName evidence="1">Uncharacterized protein</fullName>
    </submittedName>
</protein>
<name>A0A0B5J3V4_9VIRU</name>
<evidence type="ECO:0000313" key="2">
    <source>
        <dbReference type="Proteomes" id="UP000202511"/>
    </source>
</evidence>
<sequence>MHFCWVSRRPSLRKGRRGGAGARRRRLFSTQHALEGAHFSASHLDKPAAADRQAGDVRGNSLSREHARAHWEGLFGCASVQPFSDRCKQKEEAAAATESVRSIVVPLLLYTHFFSESIPASVMSSNPTRRPITQAWDFATSTVAAVGDVKTARPAPAAGSAADRARQWWASNRYGGDTTAATTAYAYTRAHFDAAEADGRNRLAAAVMEGHHARCQ</sequence>
<reference evidence="1 2" key="1">
    <citation type="journal article" date="2015" name="Parasitol. Res.">
        <title>Viruses in close associations with free-living amoebae.</title>
        <authorList>
            <person name="Scheid P."/>
        </authorList>
    </citation>
    <scope>NUCLEOTIDE SEQUENCE [LARGE SCALE GENOMIC DNA]</scope>
    <source>
        <strain evidence="1">KlaHel</strain>
    </source>
</reference>
<accession>A0A0B5J3V4</accession>
<proteinExistence type="predicted"/>
<dbReference type="EMBL" id="KP136319">
    <property type="protein sequence ID" value="AJF98279.1"/>
    <property type="molecule type" value="Genomic_DNA"/>
</dbReference>
<dbReference type="GeneID" id="23463196"/>
<dbReference type="KEGG" id="vg:23463196"/>
<organism evidence="1 2">
    <name type="scientific">Pandoravirus inopinatum</name>
    <dbReference type="NCBI Taxonomy" id="1605721"/>
    <lineage>
        <taxon>Viruses</taxon>
        <taxon>Pandoravirus</taxon>
    </lineage>
</organism>
<evidence type="ECO:0000313" key="1">
    <source>
        <dbReference type="EMBL" id="AJF98279.1"/>
    </source>
</evidence>
<dbReference type="RefSeq" id="YP_009120514.1">
    <property type="nucleotide sequence ID" value="NC_026440.1"/>
</dbReference>